<evidence type="ECO:0000313" key="1">
    <source>
        <dbReference type="EMBL" id="GAA95078.1"/>
    </source>
</evidence>
<dbReference type="RefSeq" id="XP_014566679.1">
    <property type="nucleotide sequence ID" value="XM_014711193.1"/>
</dbReference>
<organism evidence="1 2">
    <name type="scientific">Mixia osmundae (strain CBS 9802 / IAM 14324 / JCM 22182 / KY 12970)</name>
    <dbReference type="NCBI Taxonomy" id="764103"/>
    <lineage>
        <taxon>Eukaryota</taxon>
        <taxon>Fungi</taxon>
        <taxon>Dikarya</taxon>
        <taxon>Basidiomycota</taxon>
        <taxon>Pucciniomycotina</taxon>
        <taxon>Mixiomycetes</taxon>
        <taxon>Mixiales</taxon>
        <taxon>Mixiaceae</taxon>
        <taxon>Mixia</taxon>
    </lineage>
</organism>
<accession>G7DWY1</accession>
<dbReference type="EMBL" id="BABT02000054">
    <property type="protein sequence ID" value="GAA95078.1"/>
    <property type="molecule type" value="Genomic_DNA"/>
</dbReference>
<gene>
    <name evidence="1" type="primary">Mo01733</name>
    <name evidence="1" type="ORF">E5Q_01733</name>
</gene>
<sequence>MAQDFIWCTALGIDMQDDRHPMGAGVDAREQAIKRAQCECSSRGTFQEDMIYSHREGPEARGPLAGALLRHCYRDGIFQPYNSSRSNCKAILALAGRSLNHAHFGEHLTVKFRQLCVDFVFPSGQRQIYLEEIIEAWTLLLRRPERLVD</sequence>
<name>G7DWY1_MIXOS</name>
<keyword evidence="2" id="KW-1185">Reference proteome</keyword>
<proteinExistence type="predicted"/>
<dbReference type="AlphaFoldDB" id="G7DWY1"/>
<reference evidence="1 2" key="2">
    <citation type="journal article" date="2012" name="Open Biol.">
        <title>Characteristics of nucleosomes and linker DNA regions on the genome of the basidiomycete Mixia osmundae revealed by mono- and dinucleosome mapping.</title>
        <authorList>
            <person name="Nishida H."/>
            <person name="Kondo S."/>
            <person name="Matsumoto T."/>
            <person name="Suzuki Y."/>
            <person name="Yoshikawa H."/>
            <person name="Taylor T.D."/>
            <person name="Sugiyama J."/>
        </authorList>
    </citation>
    <scope>NUCLEOTIDE SEQUENCE [LARGE SCALE GENOMIC DNA]</scope>
    <source>
        <strain evidence="2">CBS 9802 / IAM 14324 / JCM 22182 / KY 12970</strain>
    </source>
</reference>
<dbReference type="Proteomes" id="UP000009131">
    <property type="component" value="Unassembled WGS sequence"/>
</dbReference>
<dbReference type="InParanoid" id="G7DWY1"/>
<dbReference type="HOGENOM" id="CLU_1750135_0_0_1"/>
<reference evidence="1 2" key="1">
    <citation type="journal article" date="2011" name="J. Gen. Appl. Microbiol.">
        <title>Draft genome sequencing of the enigmatic basidiomycete Mixia osmundae.</title>
        <authorList>
            <person name="Nishida H."/>
            <person name="Nagatsuka Y."/>
            <person name="Sugiyama J."/>
        </authorList>
    </citation>
    <scope>NUCLEOTIDE SEQUENCE [LARGE SCALE GENOMIC DNA]</scope>
    <source>
        <strain evidence="2">CBS 9802 / IAM 14324 / JCM 22182 / KY 12970</strain>
    </source>
</reference>
<evidence type="ECO:0000313" key="2">
    <source>
        <dbReference type="Proteomes" id="UP000009131"/>
    </source>
</evidence>
<comment type="caution">
    <text evidence="1">The sequence shown here is derived from an EMBL/GenBank/DDBJ whole genome shotgun (WGS) entry which is preliminary data.</text>
</comment>
<protein>
    <submittedName>
        <fullName evidence="1">Uncharacterized protein</fullName>
    </submittedName>
</protein>